<dbReference type="InterPro" id="IPR005325">
    <property type="entry name" value="DUF308_memb"/>
</dbReference>
<feature type="transmembrane region" description="Helical" evidence="1">
    <location>
        <begin position="69"/>
        <end position="89"/>
    </location>
</feature>
<organism evidence="2 3">
    <name type="scientific">Rubrivirga litoralis</name>
    <dbReference type="NCBI Taxonomy" id="3075598"/>
    <lineage>
        <taxon>Bacteria</taxon>
        <taxon>Pseudomonadati</taxon>
        <taxon>Rhodothermota</taxon>
        <taxon>Rhodothermia</taxon>
        <taxon>Rhodothermales</taxon>
        <taxon>Rubricoccaceae</taxon>
        <taxon>Rubrivirga</taxon>
    </lineage>
</organism>
<feature type="transmembrane region" description="Helical" evidence="1">
    <location>
        <begin position="154"/>
        <end position="174"/>
    </location>
</feature>
<dbReference type="PANTHER" id="PTHR34989:SF1">
    <property type="entry name" value="PROTEIN HDED"/>
    <property type="match status" value="1"/>
</dbReference>
<keyword evidence="3" id="KW-1185">Reference proteome</keyword>
<proteinExistence type="predicted"/>
<dbReference type="RefSeq" id="WP_311664354.1">
    <property type="nucleotide sequence ID" value="NZ_JAVRHT010000028.1"/>
</dbReference>
<comment type="caution">
    <text evidence="2">The sequence shown here is derived from an EMBL/GenBank/DDBJ whole genome shotgun (WGS) entry which is preliminary data.</text>
</comment>
<dbReference type="Pfam" id="PF03729">
    <property type="entry name" value="DUF308"/>
    <property type="match status" value="2"/>
</dbReference>
<name>A0ABU3BT42_9BACT</name>
<dbReference type="PANTHER" id="PTHR34989">
    <property type="entry name" value="PROTEIN HDED"/>
    <property type="match status" value="1"/>
</dbReference>
<feature type="transmembrane region" description="Helical" evidence="1">
    <location>
        <begin position="95"/>
        <end position="115"/>
    </location>
</feature>
<keyword evidence="1" id="KW-1133">Transmembrane helix</keyword>
<sequence length="179" mass="19356">MASLIGTISDHWWVPLLRGIVAVLFGFMALAWPVLTLGVLVLLFGAYALVDGVVAVIGAVRYRDRVERWWLWLITGVLGIVFGVLTFFWPGVTALVLLWFIAGWAILTGISEVLAAVQFRKAIEGEWLLGLAGVLSVLFGVALLVWPGAGLLSLAWLIGAYALVTGVALVVLAFRLRSL</sequence>
<feature type="transmembrane region" description="Helical" evidence="1">
    <location>
        <begin position="12"/>
        <end position="32"/>
    </location>
</feature>
<reference evidence="2 3" key="1">
    <citation type="submission" date="2023-09" db="EMBL/GenBank/DDBJ databases">
        <authorList>
            <person name="Rey-Velasco X."/>
        </authorList>
    </citation>
    <scope>NUCLEOTIDE SEQUENCE [LARGE SCALE GENOMIC DNA]</scope>
    <source>
        <strain evidence="2 3">F394</strain>
    </source>
</reference>
<dbReference type="Proteomes" id="UP001267426">
    <property type="component" value="Unassembled WGS sequence"/>
</dbReference>
<feature type="transmembrane region" description="Helical" evidence="1">
    <location>
        <begin position="38"/>
        <end position="57"/>
    </location>
</feature>
<accession>A0ABU3BT42</accession>
<gene>
    <name evidence="2" type="ORF">RM540_11915</name>
</gene>
<keyword evidence="1" id="KW-0472">Membrane</keyword>
<feature type="transmembrane region" description="Helical" evidence="1">
    <location>
        <begin position="127"/>
        <end position="148"/>
    </location>
</feature>
<keyword evidence="1" id="KW-0812">Transmembrane</keyword>
<evidence type="ECO:0000313" key="2">
    <source>
        <dbReference type="EMBL" id="MDT0632457.1"/>
    </source>
</evidence>
<evidence type="ECO:0000256" key="1">
    <source>
        <dbReference type="SAM" id="Phobius"/>
    </source>
</evidence>
<protein>
    <submittedName>
        <fullName evidence="2">HdeD family acid-resistance protein</fullName>
    </submittedName>
</protein>
<dbReference type="InterPro" id="IPR052712">
    <property type="entry name" value="Acid_resist_chaperone_HdeD"/>
</dbReference>
<dbReference type="EMBL" id="JAVRHT010000028">
    <property type="protein sequence ID" value="MDT0632457.1"/>
    <property type="molecule type" value="Genomic_DNA"/>
</dbReference>
<evidence type="ECO:0000313" key="3">
    <source>
        <dbReference type="Proteomes" id="UP001267426"/>
    </source>
</evidence>